<reference evidence="2 3" key="1">
    <citation type="journal article" date="2017" name="Nat. Ecol. Evol.">
        <title>Scallop genome provides insights into evolution of bilaterian karyotype and development.</title>
        <authorList>
            <person name="Wang S."/>
            <person name="Zhang J."/>
            <person name="Jiao W."/>
            <person name="Li J."/>
            <person name="Xun X."/>
            <person name="Sun Y."/>
            <person name="Guo X."/>
            <person name="Huan P."/>
            <person name="Dong B."/>
            <person name="Zhang L."/>
            <person name="Hu X."/>
            <person name="Sun X."/>
            <person name="Wang J."/>
            <person name="Zhao C."/>
            <person name="Wang Y."/>
            <person name="Wang D."/>
            <person name="Huang X."/>
            <person name="Wang R."/>
            <person name="Lv J."/>
            <person name="Li Y."/>
            <person name="Zhang Z."/>
            <person name="Liu B."/>
            <person name="Lu W."/>
            <person name="Hui Y."/>
            <person name="Liang J."/>
            <person name="Zhou Z."/>
            <person name="Hou R."/>
            <person name="Li X."/>
            <person name="Liu Y."/>
            <person name="Li H."/>
            <person name="Ning X."/>
            <person name="Lin Y."/>
            <person name="Zhao L."/>
            <person name="Xing Q."/>
            <person name="Dou J."/>
            <person name="Li Y."/>
            <person name="Mao J."/>
            <person name="Guo H."/>
            <person name="Dou H."/>
            <person name="Li T."/>
            <person name="Mu C."/>
            <person name="Jiang W."/>
            <person name="Fu Q."/>
            <person name="Fu X."/>
            <person name="Miao Y."/>
            <person name="Liu J."/>
            <person name="Yu Q."/>
            <person name="Li R."/>
            <person name="Liao H."/>
            <person name="Li X."/>
            <person name="Kong Y."/>
            <person name="Jiang Z."/>
            <person name="Chourrout D."/>
            <person name="Li R."/>
            <person name="Bao Z."/>
        </authorList>
    </citation>
    <scope>NUCLEOTIDE SEQUENCE [LARGE SCALE GENOMIC DNA]</scope>
    <source>
        <strain evidence="2 3">PY_sf001</strain>
    </source>
</reference>
<keyword evidence="1" id="KW-0472">Membrane</keyword>
<gene>
    <name evidence="2" type="ORF">KP79_PYT23181</name>
</gene>
<accession>A0A210PQC7</accession>
<comment type="caution">
    <text evidence="2">The sequence shown here is derived from an EMBL/GenBank/DDBJ whole genome shotgun (WGS) entry which is preliminary data.</text>
</comment>
<keyword evidence="1" id="KW-1133">Transmembrane helix</keyword>
<evidence type="ECO:0000313" key="3">
    <source>
        <dbReference type="Proteomes" id="UP000242188"/>
    </source>
</evidence>
<sequence length="437" mass="50282">MATEEDERKLNELLQINGLKESLDYLQSLASDQRSEKAGIRSHIVKLKQHLCEAIKDPENIFAAVAAVLELMGKIIPFGLPFTLASVAITGLLILFKFLSKKSSKMKVIEQQTYLEADIQKKAFAVHSALSSSLHYLKGIHQRKLNDHEIDIVLGQVPRETGTEFLGVLEYKIKEFQNGKANKQKGKKEKKETEEKEEDTLKRCNAIIALIDLYCVLSCLREFVMYYLVTLLANNRVPEKITESYLERREHFKNSRESILKVLHDPEAKDASVSAVFNLNTWPKLSQQLESRPDLRDLIDRPWNVVSASNDRFAMFRCSPKTRKLFTLTRYVRVKTFVDNTETKFLMQSEGNRDFTIHLCEHDDFTWKMSGDLLEASRTTQAEQRVKFNIVRLSNGNVMFSSKNRPTCFVKMENAKDDARLSVANNSFDETCQWKLL</sequence>
<dbReference type="Proteomes" id="UP000242188">
    <property type="component" value="Unassembled WGS sequence"/>
</dbReference>
<evidence type="ECO:0000256" key="1">
    <source>
        <dbReference type="SAM" id="Phobius"/>
    </source>
</evidence>
<organism evidence="2 3">
    <name type="scientific">Mizuhopecten yessoensis</name>
    <name type="common">Japanese scallop</name>
    <name type="synonym">Patinopecten yessoensis</name>
    <dbReference type="NCBI Taxonomy" id="6573"/>
    <lineage>
        <taxon>Eukaryota</taxon>
        <taxon>Metazoa</taxon>
        <taxon>Spiralia</taxon>
        <taxon>Lophotrochozoa</taxon>
        <taxon>Mollusca</taxon>
        <taxon>Bivalvia</taxon>
        <taxon>Autobranchia</taxon>
        <taxon>Pteriomorphia</taxon>
        <taxon>Pectinida</taxon>
        <taxon>Pectinoidea</taxon>
        <taxon>Pectinidae</taxon>
        <taxon>Mizuhopecten</taxon>
    </lineage>
</organism>
<protein>
    <submittedName>
        <fullName evidence="2">Uncharacterized protein</fullName>
    </submittedName>
</protein>
<proteinExistence type="predicted"/>
<keyword evidence="3" id="KW-1185">Reference proteome</keyword>
<keyword evidence="1" id="KW-0812">Transmembrane</keyword>
<feature type="transmembrane region" description="Helical" evidence="1">
    <location>
        <begin position="78"/>
        <end position="99"/>
    </location>
</feature>
<dbReference type="AlphaFoldDB" id="A0A210PQC7"/>
<name>A0A210PQC7_MIZYE</name>
<evidence type="ECO:0000313" key="2">
    <source>
        <dbReference type="EMBL" id="OWF38705.1"/>
    </source>
</evidence>
<dbReference type="EMBL" id="NEDP02005557">
    <property type="protein sequence ID" value="OWF38705.1"/>
    <property type="molecule type" value="Genomic_DNA"/>
</dbReference>